<feature type="domain" description="Alanine dehydrogenase/pyridine nucleotide transhydrogenase NAD(H)-binding" evidence="3">
    <location>
        <begin position="201"/>
        <end position="407"/>
    </location>
</feature>
<dbReference type="CDD" id="cd12189">
    <property type="entry name" value="LKR_SDH_like"/>
    <property type="match status" value="1"/>
</dbReference>
<dbReference type="OrthoDB" id="10059875at2759"/>
<evidence type="ECO:0000259" key="3">
    <source>
        <dbReference type="SMART" id="SM01002"/>
    </source>
</evidence>
<dbReference type="InterPro" id="IPR051168">
    <property type="entry name" value="AASS"/>
</dbReference>
<evidence type="ECO:0000313" key="5">
    <source>
        <dbReference type="EMBL" id="KAJ8047091.1"/>
    </source>
</evidence>
<accession>A0A9Q1CLF9</accession>
<keyword evidence="6" id="KW-1185">Reference proteome</keyword>
<evidence type="ECO:0000256" key="2">
    <source>
        <dbReference type="ARBA" id="ARBA00023002"/>
    </source>
</evidence>
<dbReference type="PANTHER" id="PTHR11133">
    <property type="entry name" value="SACCHAROPINE DEHYDROGENASE"/>
    <property type="match status" value="1"/>
</dbReference>
<name>A0A9Q1CLF9_HOLLE</name>
<protein>
    <submittedName>
        <fullName evidence="5">Alpha-aminoadipic semialdehyde synthase, mitochondrial</fullName>
    </submittedName>
</protein>
<dbReference type="SMART" id="SM01002">
    <property type="entry name" value="AlaDh_PNT_C"/>
    <property type="match status" value="1"/>
</dbReference>
<dbReference type="GO" id="GO:0004753">
    <property type="term" value="F:saccharopine dehydrogenase activity"/>
    <property type="evidence" value="ECO:0007669"/>
    <property type="project" value="TreeGrafter"/>
</dbReference>
<gene>
    <name evidence="5" type="ORF">HOLleu_05989</name>
</gene>
<comment type="caution">
    <text evidence="5">The sequence shown here is derived from an EMBL/GenBank/DDBJ whole genome shotgun (WGS) entry which is preliminary data.</text>
</comment>
<dbReference type="Gene3D" id="3.40.50.720">
    <property type="entry name" value="NAD(P)-binding Rossmann-like Domain"/>
    <property type="match status" value="1"/>
</dbReference>
<evidence type="ECO:0000259" key="4">
    <source>
        <dbReference type="SMART" id="SM01003"/>
    </source>
</evidence>
<evidence type="ECO:0000313" key="6">
    <source>
        <dbReference type="Proteomes" id="UP001152320"/>
    </source>
</evidence>
<dbReference type="PANTHER" id="PTHR11133:SF22">
    <property type="entry name" value="ALPHA-AMINOADIPIC SEMIALDEHYDE SYNTHASE, MITOCHONDRIAL"/>
    <property type="match status" value="1"/>
</dbReference>
<feature type="domain" description="Alanine dehydrogenase/pyridine nucleotide transhydrogenase N-terminal" evidence="4">
    <location>
        <begin position="30"/>
        <end position="161"/>
    </location>
</feature>
<dbReference type="GO" id="GO:0005737">
    <property type="term" value="C:cytoplasm"/>
    <property type="evidence" value="ECO:0007669"/>
    <property type="project" value="TreeGrafter"/>
</dbReference>
<dbReference type="GO" id="GO:0019878">
    <property type="term" value="P:lysine biosynthetic process via aminoadipic acid"/>
    <property type="evidence" value="ECO:0007669"/>
    <property type="project" value="TreeGrafter"/>
</dbReference>
<sequence>MLKASRLRKAIWTARCCYHKAPDKCHGVMGIRREDYGSQWERRAPLNPSQVKSLVDKGVKVLVQPSNRRAYPMQDYENSGAILQEDLSEASLIVGVKQVPIPRLLPNKTYCFFSHTIKAQKENIPMLDSILEKNIRLIDYEKIVDDDGKRMVAFGKFAGIAGMINILHGIGLRLLALGHHTPFIHIAAAHNYRNSSMARQAVRDAGYEISLGFLPKSIGAMTFVVMGAGNVSQGALEVIGELPVEYVKPEDLRKVAESGDHKKVYVTVVHRKDHIINKDGSPLDPQDYEKHPEKYRSTFSEKIAPWASCIVNGIFWDVNHPRFLTNMNTKQLLSEENSPKTDEAPGCPRLPHRLLAISDITADPGGSIEFITDCTSIEAPFALYDADHKHQHFKNLRFSGDGVLVCSVDNMPAQLPREATDYFGDQLIHLIPELIQSDATKPLEKESFSRVIHDAIIASNGQLTPKYQYIAELREKTHSILPVSFDKSGNKVLVLGSGNMAAPTIEYLSRDKSTYVTVLPK</sequence>
<dbReference type="FunFam" id="3.40.50.720:FF:000087">
    <property type="entry name" value="alpha-aminoadipic semialdehyde synthase, mitochondrial"/>
    <property type="match status" value="1"/>
</dbReference>
<comment type="similarity">
    <text evidence="1">In the N-terminal section; belongs to the AlaDH/PNT family.</text>
</comment>
<dbReference type="AlphaFoldDB" id="A0A9Q1CLF9"/>
<dbReference type="SUPFAM" id="SSF52283">
    <property type="entry name" value="Formate/glycerate dehydrogenase catalytic domain-like"/>
    <property type="match status" value="1"/>
</dbReference>
<proteinExistence type="inferred from homology"/>
<keyword evidence="2" id="KW-0560">Oxidoreductase</keyword>
<reference evidence="5" key="1">
    <citation type="submission" date="2021-10" db="EMBL/GenBank/DDBJ databases">
        <title>Tropical sea cucumber genome reveals ecological adaptation and Cuvierian tubules defense mechanism.</title>
        <authorList>
            <person name="Chen T."/>
        </authorList>
    </citation>
    <scope>NUCLEOTIDE SEQUENCE</scope>
    <source>
        <strain evidence="5">Nanhai2018</strain>
        <tissue evidence="5">Muscle</tissue>
    </source>
</reference>
<dbReference type="Proteomes" id="UP001152320">
    <property type="component" value="Chromosome 2"/>
</dbReference>
<evidence type="ECO:0000256" key="1">
    <source>
        <dbReference type="ARBA" id="ARBA00005624"/>
    </source>
</evidence>
<dbReference type="EMBL" id="JAIZAY010000002">
    <property type="protein sequence ID" value="KAJ8047091.1"/>
    <property type="molecule type" value="Genomic_DNA"/>
</dbReference>
<dbReference type="InterPro" id="IPR007886">
    <property type="entry name" value="AlaDH/PNT_N"/>
</dbReference>
<dbReference type="Pfam" id="PF05222">
    <property type="entry name" value="AlaDh_PNT_N"/>
    <property type="match status" value="1"/>
</dbReference>
<organism evidence="5 6">
    <name type="scientific">Holothuria leucospilota</name>
    <name type="common">Black long sea cucumber</name>
    <name type="synonym">Mertensiothuria leucospilota</name>
    <dbReference type="NCBI Taxonomy" id="206669"/>
    <lineage>
        <taxon>Eukaryota</taxon>
        <taxon>Metazoa</taxon>
        <taxon>Echinodermata</taxon>
        <taxon>Eleutherozoa</taxon>
        <taxon>Echinozoa</taxon>
        <taxon>Holothuroidea</taxon>
        <taxon>Aspidochirotacea</taxon>
        <taxon>Aspidochirotida</taxon>
        <taxon>Holothuriidae</taxon>
        <taxon>Holothuria</taxon>
    </lineage>
</organism>
<dbReference type="InterPro" id="IPR007698">
    <property type="entry name" value="AlaDH/PNT_NAD(H)-bd"/>
</dbReference>
<dbReference type="SMART" id="SM01003">
    <property type="entry name" value="AlaDh_PNT_N"/>
    <property type="match status" value="1"/>
</dbReference>